<feature type="domain" description="Amidase" evidence="6">
    <location>
        <begin position="7"/>
        <end position="441"/>
    </location>
</feature>
<dbReference type="EC" id="6.3.5.7" evidence="5"/>
<sequence>MTVIKDAIKKAIASRHFNGLITETFEFAINQEKHALEKNLNPFPVVVKDCFAVQDIRMTCASKMLENFIPNYTATVIQRLIDHGGCVIGKANLDAFGMGSTSSQSYFGPVKGSISNIDALEKDWRIAGGSSGGSAVAVHQGFADLAIGSDTGGSTRNPAAFHGIFGFKPSYGTLSRHGLVPLANSFDVPAIFSQSATECAKYYTMMAGTDIMDSTSTDPLPYTSLELPQIRIGIPKEYNHPTLSADSLAAWKEATELFQSAGCKVIDVELKHTDYSIVCYHILAETDIASNMARFDGVSFGHRSKNDFKSFNDLLAYSRSESLNDTIRRRIFVGNYYNVRENRGKYFQQAAKVRRLIKQDFDQAFNEVDVLLTPVTSHSAPYYSEVNAAKFKHRQRQDDYYTQPANMAGLPAISVPFSTCSEGLPIGVQLICNYLEDYRLLDIANILYKLNKSELNR</sequence>
<keyword evidence="5" id="KW-0496">Mitochondrion</keyword>
<keyword evidence="4 5" id="KW-0648">Protein biosynthesis</keyword>
<dbReference type="GO" id="GO:0030956">
    <property type="term" value="C:glutamyl-tRNA(Gln) amidotransferase complex"/>
    <property type="evidence" value="ECO:0007669"/>
    <property type="project" value="UniProtKB-UniRule"/>
</dbReference>
<evidence type="ECO:0000259" key="6">
    <source>
        <dbReference type="Pfam" id="PF01425"/>
    </source>
</evidence>
<dbReference type="InterPro" id="IPR004412">
    <property type="entry name" value="GatA"/>
</dbReference>
<dbReference type="WBParaSite" id="PSU_v2.g3247.t1">
    <property type="protein sequence ID" value="PSU_v2.g3247.t1"/>
    <property type="gene ID" value="PSU_v2.g3247"/>
</dbReference>
<dbReference type="GO" id="GO:0032543">
    <property type="term" value="P:mitochondrial translation"/>
    <property type="evidence" value="ECO:0007669"/>
    <property type="project" value="UniProtKB-UniRule"/>
</dbReference>
<dbReference type="InterPro" id="IPR023631">
    <property type="entry name" value="Amidase_dom"/>
</dbReference>
<name>A0A914YTB6_9BILA</name>
<evidence type="ECO:0000256" key="2">
    <source>
        <dbReference type="ARBA" id="ARBA00022741"/>
    </source>
</evidence>
<accession>A0A914YTB6</accession>
<dbReference type="PANTHER" id="PTHR11895:SF7">
    <property type="entry name" value="GLUTAMYL-TRNA(GLN) AMIDOTRANSFERASE SUBUNIT A, MITOCHONDRIAL"/>
    <property type="match status" value="1"/>
</dbReference>
<dbReference type="PANTHER" id="PTHR11895">
    <property type="entry name" value="TRANSAMIDASE"/>
    <property type="match status" value="1"/>
</dbReference>
<dbReference type="InterPro" id="IPR036928">
    <property type="entry name" value="AS_sf"/>
</dbReference>
<dbReference type="Gene3D" id="3.90.1300.10">
    <property type="entry name" value="Amidase signature (AS) domain"/>
    <property type="match status" value="1"/>
</dbReference>
<dbReference type="GO" id="GO:0005524">
    <property type="term" value="F:ATP binding"/>
    <property type="evidence" value="ECO:0007669"/>
    <property type="project" value="UniProtKB-KW"/>
</dbReference>
<dbReference type="InterPro" id="IPR000120">
    <property type="entry name" value="Amidase"/>
</dbReference>
<dbReference type="HAMAP" id="MF_00120">
    <property type="entry name" value="GatA"/>
    <property type="match status" value="1"/>
</dbReference>
<dbReference type="AlphaFoldDB" id="A0A914YTB6"/>
<comment type="function">
    <text evidence="5">Allows the formation of correctly charged Gln-tRNA(Gln) through the transamidation of misacylated Glu-tRNA(Gln) in the mitochondria. The reaction takes place in the presence of glutamine and ATP through an activated gamma-phospho-Glu-tRNA(Gln).</text>
</comment>
<keyword evidence="7" id="KW-1185">Reference proteome</keyword>
<proteinExistence type="inferred from homology"/>
<evidence type="ECO:0000256" key="5">
    <source>
        <dbReference type="HAMAP-Rule" id="MF_03150"/>
    </source>
</evidence>
<feature type="active site" description="Charge relay system" evidence="5">
    <location>
        <position position="130"/>
    </location>
</feature>
<dbReference type="GO" id="GO:0005739">
    <property type="term" value="C:mitochondrion"/>
    <property type="evidence" value="ECO:0007669"/>
    <property type="project" value="UniProtKB-SubCell"/>
</dbReference>
<keyword evidence="3 5" id="KW-0067">ATP-binding</keyword>
<comment type="catalytic activity">
    <reaction evidence="5">
        <text>L-glutamyl-tRNA(Gln) + L-glutamine + ATP + H2O = L-glutaminyl-tRNA(Gln) + L-glutamate + ADP + phosphate + H(+)</text>
        <dbReference type="Rhea" id="RHEA:17521"/>
        <dbReference type="Rhea" id="RHEA-COMP:9681"/>
        <dbReference type="Rhea" id="RHEA-COMP:9684"/>
        <dbReference type="ChEBI" id="CHEBI:15377"/>
        <dbReference type="ChEBI" id="CHEBI:15378"/>
        <dbReference type="ChEBI" id="CHEBI:29985"/>
        <dbReference type="ChEBI" id="CHEBI:30616"/>
        <dbReference type="ChEBI" id="CHEBI:43474"/>
        <dbReference type="ChEBI" id="CHEBI:58359"/>
        <dbReference type="ChEBI" id="CHEBI:78520"/>
        <dbReference type="ChEBI" id="CHEBI:78521"/>
        <dbReference type="ChEBI" id="CHEBI:456216"/>
        <dbReference type="EC" id="6.3.5.7"/>
    </reaction>
</comment>
<organism evidence="7 8">
    <name type="scientific">Panagrolaimus superbus</name>
    <dbReference type="NCBI Taxonomy" id="310955"/>
    <lineage>
        <taxon>Eukaryota</taxon>
        <taxon>Metazoa</taxon>
        <taxon>Ecdysozoa</taxon>
        <taxon>Nematoda</taxon>
        <taxon>Chromadorea</taxon>
        <taxon>Rhabditida</taxon>
        <taxon>Tylenchina</taxon>
        <taxon>Panagrolaimomorpha</taxon>
        <taxon>Panagrolaimoidea</taxon>
        <taxon>Panagrolaimidae</taxon>
        <taxon>Panagrolaimus</taxon>
    </lineage>
</organism>
<comment type="subcellular location">
    <subcellularLocation>
        <location evidence="5">Mitochondrion</location>
    </subcellularLocation>
</comment>
<feature type="active site" description="Charge relay system" evidence="5">
    <location>
        <position position="48"/>
    </location>
</feature>
<reference evidence="8" key="1">
    <citation type="submission" date="2022-11" db="UniProtKB">
        <authorList>
            <consortium name="WormBaseParasite"/>
        </authorList>
    </citation>
    <scope>IDENTIFICATION</scope>
</reference>
<evidence type="ECO:0000313" key="8">
    <source>
        <dbReference type="WBParaSite" id="PSU_v2.g3247.t1"/>
    </source>
</evidence>
<comment type="similarity">
    <text evidence="5">Belongs to the amidase family. GatA subfamily.</text>
</comment>
<dbReference type="Pfam" id="PF01425">
    <property type="entry name" value="Amidase"/>
    <property type="match status" value="1"/>
</dbReference>
<dbReference type="GO" id="GO:0070681">
    <property type="term" value="P:glutaminyl-tRNAGln biosynthesis via transamidation"/>
    <property type="evidence" value="ECO:0007669"/>
    <property type="project" value="UniProtKB-UniRule"/>
</dbReference>
<evidence type="ECO:0000313" key="7">
    <source>
        <dbReference type="Proteomes" id="UP000887577"/>
    </source>
</evidence>
<keyword evidence="2 5" id="KW-0547">Nucleotide-binding</keyword>
<feature type="active site" description="Acyl-ester intermediate" evidence="5">
    <location>
        <position position="154"/>
    </location>
</feature>
<evidence type="ECO:0000256" key="3">
    <source>
        <dbReference type="ARBA" id="ARBA00022840"/>
    </source>
</evidence>
<dbReference type="SUPFAM" id="SSF75304">
    <property type="entry name" value="Amidase signature (AS) enzymes"/>
    <property type="match status" value="1"/>
</dbReference>
<protein>
    <recommendedName>
        <fullName evidence="5">Glutamyl-tRNA(Gln) amidotransferase subunit A, mitochondrial</fullName>
        <shortName evidence="5">Glu-AdT subunit A</shortName>
        <ecNumber evidence="5">6.3.5.7</ecNumber>
    </recommendedName>
</protein>
<evidence type="ECO:0000256" key="4">
    <source>
        <dbReference type="ARBA" id="ARBA00022917"/>
    </source>
</evidence>
<evidence type="ECO:0000256" key="1">
    <source>
        <dbReference type="ARBA" id="ARBA00022598"/>
    </source>
</evidence>
<comment type="subunit">
    <text evidence="5">Subunit of the heterotrimeric GatCAB amidotransferase (AdT) complex, composed of A, B and C subunits.</text>
</comment>
<dbReference type="Proteomes" id="UP000887577">
    <property type="component" value="Unplaced"/>
</dbReference>
<dbReference type="GO" id="GO:0050567">
    <property type="term" value="F:glutaminyl-tRNA synthase (glutamine-hydrolyzing) activity"/>
    <property type="evidence" value="ECO:0007669"/>
    <property type="project" value="UniProtKB-UniRule"/>
</dbReference>
<keyword evidence="1 5" id="KW-0436">Ligase</keyword>